<evidence type="ECO:0008006" key="3">
    <source>
        <dbReference type="Google" id="ProtNLM"/>
    </source>
</evidence>
<dbReference type="Proteomes" id="UP000008227">
    <property type="component" value="Chromosome 14"/>
</dbReference>
<organism evidence="1 2">
    <name type="scientific">Sus scrofa</name>
    <name type="common">Pig</name>
    <dbReference type="NCBI Taxonomy" id="9823"/>
    <lineage>
        <taxon>Eukaryota</taxon>
        <taxon>Metazoa</taxon>
        <taxon>Chordata</taxon>
        <taxon>Craniata</taxon>
        <taxon>Vertebrata</taxon>
        <taxon>Euteleostomi</taxon>
        <taxon>Mammalia</taxon>
        <taxon>Eutheria</taxon>
        <taxon>Laurasiatheria</taxon>
        <taxon>Artiodactyla</taxon>
        <taxon>Suina</taxon>
        <taxon>Suidae</taxon>
        <taxon>Sus</taxon>
    </lineage>
</organism>
<evidence type="ECO:0000313" key="1">
    <source>
        <dbReference type="Ensembl" id="ENSSSCP00000076809.1"/>
    </source>
</evidence>
<evidence type="ECO:0000313" key="2">
    <source>
        <dbReference type="Proteomes" id="UP000008227"/>
    </source>
</evidence>
<dbReference type="GeneTree" id="ENSGT01150000287187"/>
<proteinExistence type="predicted"/>
<dbReference type="AlphaFoldDB" id="A0A8W4FD80"/>
<dbReference type="Ensembl" id="ENSSSCT00000104501.1">
    <property type="protein sequence ID" value="ENSSSCP00000076809.1"/>
    <property type="gene ID" value="ENSSSCG00000058274.1"/>
</dbReference>
<accession>A0A8W4FD80</accession>
<name>A0A8W4FD80_PIG</name>
<reference evidence="1" key="2">
    <citation type="submission" date="2025-08" db="UniProtKB">
        <authorList>
            <consortium name="Ensembl"/>
        </authorList>
    </citation>
    <scope>IDENTIFICATION</scope>
</reference>
<dbReference type="PANTHER" id="PTHR19446">
    <property type="entry name" value="REVERSE TRANSCRIPTASES"/>
    <property type="match status" value="1"/>
</dbReference>
<protein>
    <recommendedName>
        <fullName evidence="3">Reverse transcriptase domain-containing protein</fullName>
    </recommendedName>
</protein>
<reference evidence="1" key="1">
    <citation type="journal article" date="2020" name="Gigascience">
        <title>An improved pig reference genome sequence to enable pig genetics and genomics research.</title>
        <authorList>
            <person name="Warr A."/>
            <person name="Affara N."/>
            <person name="Aken B."/>
            <person name="Beiki H."/>
            <person name="Bickhart D.M."/>
            <person name="Billis K."/>
            <person name="Chow W."/>
            <person name="Eory L."/>
            <person name="Finlayson H.A."/>
            <person name="Flicek P."/>
            <person name="Giron C.G."/>
            <person name="Griffin D.K."/>
            <person name="Hall R."/>
            <person name="Hannum G."/>
            <person name="Hourlier T."/>
            <person name="Howe K."/>
            <person name="Hume D.A."/>
            <person name="Izuogu O."/>
            <person name="Kim K."/>
            <person name="Koren S."/>
            <person name="Liu H."/>
            <person name="Manchanda N."/>
            <person name="Martin F.J."/>
            <person name="Nonneman D.J."/>
            <person name="O'Connor R.E."/>
            <person name="Phillippy A.M."/>
            <person name="Rohrer G.A."/>
            <person name="Rosen B.D."/>
            <person name="Rund L.A."/>
            <person name="Sargent C.A."/>
            <person name="Schook L.B."/>
            <person name="Schroeder S.G."/>
            <person name="Schwartz A.S."/>
            <person name="Skinner B.M."/>
            <person name="Talbot R."/>
            <person name="Tseng E."/>
            <person name="Tuggle C.K."/>
            <person name="Watson M."/>
            <person name="Smith T.P.L."/>
            <person name="Archibald A.L."/>
        </authorList>
    </citation>
    <scope>NUCLEOTIDE SEQUENCE [LARGE SCALE GENOMIC DNA]</scope>
    <source>
        <strain evidence="1">Duroc</strain>
    </source>
</reference>
<reference evidence="1" key="3">
    <citation type="submission" date="2025-09" db="UniProtKB">
        <authorList>
            <consortium name="Ensembl"/>
        </authorList>
    </citation>
    <scope>IDENTIFICATION</scope>
</reference>
<keyword evidence="2" id="KW-1185">Reference proteome</keyword>
<sequence>IQGWFNTCKSIKVIYHMNRTKDKNCMIISTDTEKAFDKIQHPFVIKNKSK</sequence>